<dbReference type="InterPro" id="IPR013525">
    <property type="entry name" value="ABC2_TM"/>
</dbReference>
<dbReference type="InterPro" id="IPR003439">
    <property type="entry name" value="ABC_transporter-like_ATP-bd"/>
</dbReference>
<evidence type="ECO:0000256" key="7">
    <source>
        <dbReference type="SAM" id="Phobius"/>
    </source>
</evidence>
<evidence type="ECO:0000313" key="9">
    <source>
        <dbReference type="EMBL" id="KAG7379595.1"/>
    </source>
</evidence>
<feature type="region of interest" description="Disordered" evidence="6">
    <location>
        <begin position="1357"/>
        <end position="1376"/>
    </location>
</feature>
<feature type="transmembrane region" description="Helical" evidence="7">
    <location>
        <begin position="2558"/>
        <end position="2581"/>
    </location>
</feature>
<feature type="domain" description="ABC transporter" evidence="8">
    <location>
        <begin position="2227"/>
        <end position="2472"/>
    </location>
</feature>
<feature type="transmembrane region" description="Helical" evidence="7">
    <location>
        <begin position="2820"/>
        <end position="2838"/>
    </location>
</feature>
<feature type="compositionally biased region" description="Polar residues" evidence="6">
    <location>
        <begin position="923"/>
        <end position="933"/>
    </location>
</feature>
<feature type="compositionally biased region" description="Polar residues" evidence="6">
    <location>
        <begin position="110"/>
        <end position="129"/>
    </location>
</feature>
<feature type="transmembrane region" description="Helical" evidence="7">
    <location>
        <begin position="1872"/>
        <end position="1893"/>
    </location>
</feature>
<feature type="transmembrane region" description="Helical" evidence="7">
    <location>
        <begin position="1988"/>
        <end position="2009"/>
    </location>
</feature>
<evidence type="ECO:0000256" key="4">
    <source>
        <dbReference type="ARBA" id="ARBA00022989"/>
    </source>
</evidence>
<feature type="compositionally biased region" description="Basic and acidic residues" evidence="6">
    <location>
        <begin position="911"/>
        <end position="921"/>
    </location>
</feature>
<keyword evidence="10" id="KW-1185">Reference proteome</keyword>
<comment type="subcellular location">
    <subcellularLocation>
        <location evidence="1">Membrane</location>
        <topology evidence="1">Multi-pass membrane protein</topology>
    </subcellularLocation>
</comment>
<feature type="transmembrane region" description="Helical" evidence="7">
    <location>
        <begin position="2108"/>
        <end position="2129"/>
    </location>
</feature>
<reference evidence="9" key="1">
    <citation type="submission" date="2021-02" db="EMBL/GenBank/DDBJ databases">
        <authorList>
            <person name="Palmer J.M."/>
        </authorList>
    </citation>
    <scope>NUCLEOTIDE SEQUENCE</scope>
    <source>
        <strain evidence="9">SCRP734</strain>
    </source>
</reference>
<feature type="compositionally biased region" description="Low complexity" evidence="6">
    <location>
        <begin position="705"/>
        <end position="719"/>
    </location>
</feature>
<dbReference type="PROSITE" id="PS50893">
    <property type="entry name" value="ABC_TRANSPORTER_2"/>
    <property type="match status" value="2"/>
</dbReference>
<feature type="transmembrane region" description="Helical" evidence="7">
    <location>
        <begin position="1962"/>
        <end position="1982"/>
    </location>
</feature>
<dbReference type="GO" id="GO:0016887">
    <property type="term" value="F:ATP hydrolysis activity"/>
    <property type="evidence" value="ECO:0007669"/>
    <property type="project" value="InterPro"/>
</dbReference>
<feature type="compositionally biased region" description="Low complexity" evidence="6">
    <location>
        <begin position="1154"/>
        <end position="1163"/>
    </location>
</feature>
<dbReference type="InterPro" id="IPR043926">
    <property type="entry name" value="ABCG_dom"/>
</dbReference>
<dbReference type="PANTHER" id="PTHR48041:SF139">
    <property type="entry name" value="PROTEIN SCARLET"/>
    <property type="match status" value="1"/>
</dbReference>
<feature type="compositionally biased region" description="Basic and acidic residues" evidence="6">
    <location>
        <begin position="951"/>
        <end position="965"/>
    </location>
</feature>
<feature type="compositionally biased region" description="Polar residues" evidence="6">
    <location>
        <begin position="887"/>
        <end position="901"/>
    </location>
</feature>
<feature type="transmembrane region" description="Helical" evidence="7">
    <location>
        <begin position="1905"/>
        <end position="1923"/>
    </location>
</feature>
<feature type="compositionally biased region" description="Polar residues" evidence="6">
    <location>
        <begin position="863"/>
        <end position="880"/>
    </location>
</feature>
<feature type="region of interest" description="Disordered" evidence="6">
    <location>
        <begin position="472"/>
        <end position="508"/>
    </location>
</feature>
<feature type="compositionally biased region" description="Low complexity" evidence="6">
    <location>
        <begin position="1238"/>
        <end position="1259"/>
    </location>
</feature>
<dbReference type="Proteomes" id="UP000694044">
    <property type="component" value="Unassembled WGS sequence"/>
</dbReference>
<feature type="transmembrane region" description="Helical" evidence="7">
    <location>
        <begin position="2593"/>
        <end position="2615"/>
    </location>
</feature>
<dbReference type="Pfam" id="PF01061">
    <property type="entry name" value="ABC2_membrane"/>
    <property type="match status" value="2"/>
</dbReference>
<feature type="compositionally biased region" description="Low complexity" evidence="6">
    <location>
        <begin position="442"/>
        <end position="460"/>
    </location>
</feature>
<name>A0A8T1VEM2_9STRA</name>
<evidence type="ECO:0000256" key="1">
    <source>
        <dbReference type="ARBA" id="ARBA00004141"/>
    </source>
</evidence>
<evidence type="ECO:0000256" key="5">
    <source>
        <dbReference type="ARBA" id="ARBA00023136"/>
    </source>
</evidence>
<dbReference type="GO" id="GO:0005524">
    <property type="term" value="F:ATP binding"/>
    <property type="evidence" value="ECO:0007669"/>
    <property type="project" value="InterPro"/>
</dbReference>
<feature type="region of interest" description="Disordered" evidence="6">
    <location>
        <begin position="589"/>
        <end position="641"/>
    </location>
</feature>
<sequence>MADPSHLTEDVQADELGTNPQTTRNVLLKRNPHLRATDASSPAGFGGLGTRQFLQKQLMTPGSATSASSFEEGASYDGFSDAGTPASEESLVVTKSTGLHVKTEPGETTHYVTRTVSKQPTKRLSSPSRESLARRLSTTTPDDESRKNVDRVEGDLPPSELLSHLVVKTVPSIDVGGEASTTMTTAPLSPRSTKVTRRIVASPRKTMRRVVVRRTGADGNVHEEVQYVDADGQVAGRQSGTFFNGERAETEDTTATPSSARTTVTRRTSTPGKTVRRVVVRRTGADGQVHEEVQFLDADGNAVGGPGAATPSTSGTTGSVTSTPGRSTITRRIVTPAKLTRRTLRRTGADGQVHAEVQYLDVDENVVQTEGGDVAMGESSSRSSGSVVTRRIVTPGKTIRRVLVRKTGADGQVHEAVQFMDADGNVVQSDGGELVETSNVTSVSGSDAPGSSSGRSTVTRRVVSPGQTLIGAEGNVVSTDGSDLSRSGGFTTEETVTHEGSSETPGRRKVTHRVIRRMLVRKDGTSVPVEQYVDADGNVIEGEGGALVSAGSFTGSVSSVASDTSTGTPSRRVVTRRVVASPGKVVRRSVVHKAGSSSGAESEEDAQYVEAEGGDLARSGSFTRTVTTQSTPGRRVITHRVVTPQRVVRRMVTTRKGTAGEADVDDLDIDAEFVQSEDSASGDESVGGSSRGGGITVSDRIVIPGSGARRAVSRSVTSSNPQQEEVENAGTEADASPSKEVVTSATATNHNDEEPKVSPVTAGATVAGAAVVASSVVDDGKSPDEEAEVAAPEGDHVSISSVDELAKPSDEEVAAAEKDSEQHRGAGGFWNFFGKSEENQVDAPSRRDEEPTLSEKPVDEQVAPNSSEEIIEASNPSLTATAVGRGAQQQSPDSEGNTSMPDTVATPSEAVEPRLPPEPHVESTVTAQQNPQSPHHVRRGSGGGFWGFFGKSEEEPKEDSDKEDAVTPATTSSVQKPVVTAKETSGVAPESPRSDVRTQEFVQETQQLAPVNADSNVDETGDNTKPAVPTPAEGAASASSVEPNVVDVEAPSVDDKEESQSPRGEVVLPAVAGATAGVVAASALAYDDPSAKLNESNDDVIVETITKTEQGVNESHGGFWGFLGKSEPKKPRTSEVSESQTTEVEKVVEVSEDAAPATTAPVVEVPLSPSSATGTSLVINDVQQDLPASRESEAENPAMTSAIETMQALVVDVPEPQRASETVDSPGVATESPRDNGALQTAAAAVAASSAPQPIAPATEESESPSKAPHRKTGRSIWSFWGGDKPTSPLTEDAKLKGEEQLAAVAVEANEGRTPSDARQYWQLEDQQNPTEISYAAAEGATYGPDSKFASMPAADKLRSPVGRGQGAVVEDGFDSGRVHHDADADIVVVTDSQQPVAREGVERDEPKEAKPARAGGFWGFLGKKTVEGDEDKLLPDAAKHDDDSGAAVHVEAVRRSIPSDGTPTNLAGPVASGGKLVRESERRTTELVDGVEPDLELDEHYVEVASPRHGGRALSDEGLWAVKPCSLAWSSLRLNRKNRKTAPADTASNGSNGALLDGVSGSVKAGEFLVITGPSKDQSLALLSCLAGYEDAMEGNMTVNGREWNENMNRYIAYVMREDLFYETLTVHEHLVIQAKLRMRRTHTGEMCLERVERVMEDLGLSGCRDKLIGGGISLRGVTRGERKLLALATALLTNPSILLVEEPTDGLDTFSAEKIVAKLRWLAFEQGMTVAVTLHHPSSHFYGLFDVLYLVADASCVYDGKAADAVAYFSTIGYQCPEYMSPLDYFMLQMVVGDRECDDEGVARVETLKREWTERNATVYDANAARAGAASEDAAVDAYDRKNRYYHMGCCGQLWLLWTRHMRRLSRYGFVFWWHLLAALLVGVVFGLVYLQLDLNDQQGIQNFAGCFFYAVVVQVLFVSYRTFVFMPRETAIALRERHEYRGGWYHLLCWYFTKIAAELPALIVLSIALFVPVFLLVGVGHGFKVYLYMQIVMVLAGWAAIGLAFLTLGGLRHVTLALIVYAVLLVLFVAFGGLLINVTDIPDWLVWLHYISPVKFAYEAMMKIFWKRVDSIDCDWTVEGCVALTGEGVLKYYSMENRSALGDSLLLLAICFALFFFALWFLLALANKRVSGLQWRYDWAFKGLLGSKQQRVATATTSEKHAVTRSSMQRVVDEKRHHSSSAAVERSAVAEGDNYYIHVETPRVGGHGLCDAPEMTLGWSSLWLKAQTDANTTVDSETQYVLSDASGSAKCRELVLVTGPSDASNVALLESLGGLQKRLKGKVTLNGVASTAPKLLERAAYVAHADLFYETLTVEEHLRFQAQLVVGESSSGCGLCCGASTGDLEAERVEMVLDEAELASKRHLLIRYLSAADTKLLAIATALLTNPSILLAEEPTCGMDFYSSQRVVLKLRQLARGGRTVVVTTVHPSSHLYALFDTLYLLAGGAAAYHGQVREAVPYFASLGYQCPQYMSPVDYFVRQVSARGHEENETGDGHVTLFKEAWSTRYSELCVVDNSEEREAQGGAVGASRRRVGCCGQLSLLFRRHLLRLARYRAVFGWHAFWMLALGVIFGLIFLQLDLDDQQDIQNWAGAFFFLVVLQMLVVAYRTFVFLPREMAIAEREHRFGGYYMGCWYLSKVFAELPALLVLSILLFVPAYLLIGIGHGFKLYVYMQLVLWLTGWSAAGLATLLLGLFRRARVALIVYMLLVVLFVVFGGLLINVDDVPDYLIWLHYISPVKYGYEALMKLFWGRVAFLACGGSDGSGSGSATFATVGDDDSFSMSASGSYEDDDDCIAHSGDEVLSHYSMDKSRDARSDSVILLEITVLCFCIGYAFLSLRWRRYKTRQQRNAVNNY</sequence>
<evidence type="ECO:0000256" key="3">
    <source>
        <dbReference type="ARBA" id="ARBA00022692"/>
    </source>
</evidence>
<keyword evidence="4 7" id="KW-1133">Transmembrane helix</keyword>
<feature type="region of interest" description="Disordered" evidence="6">
    <location>
        <begin position="1215"/>
        <end position="1292"/>
    </location>
</feature>
<feature type="compositionally biased region" description="Basic and acidic residues" evidence="6">
    <location>
        <begin position="804"/>
        <end position="824"/>
    </location>
</feature>
<gene>
    <name evidence="9" type="ORF">PHYPSEUDO_008440</name>
</gene>
<feature type="compositionally biased region" description="Polar residues" evidence="6">
    <location>
        <begin position="620"/>
        <end position="632"/>
    </location>
</feature>
<keyword evidence="5 7" id="KW-0472">Membrane</keyword>
<feature type="region of interest" description="Disordered" evidence="6">
    <location>
        <begin position="438"/>
        <end position="460"/>
    </location>
</feature>
<proteinExistence type="predicted"/>
<feature type="region of interest" description="Disordered" evidence="6">
    <location>
        <begin position="1394"/>
        <end position="1415"/>
    </location>
</feature>
<feature type="region of interest" description="Disordered" evidence="6">
    <location>
        <begin position="675"/>
        <end position="761"/>
    </location>
</feature>
<feature type="region of interest" description="Disordered" evidence="6">
    <location>
        <begin position="76"/>
        <end position="156"/>
    </location>
</feature>
<dbReference type="Pfam" id="PF00005">
    <property type="entry name" value="ABC_tran"/>
    <property type="match status" value="2"/>
</dbReference>
<feature type="compositionally biased region" description="Polar residues" evidence="6">
    <location>
        <begin position="1000"/>
        <end position="1015"/>
    </location>
</feature>
<feature type="transmembrane region" description="Helical" evidence="7">
    <location>
        <begin position="2636"/>
        <end position="2661"/>
    </location>
</feature>
<feature type="region of interest" description="Disordered" evidence="6">
    <location>
        <begin position="1108"/>
        <end position="1176"/>
    </location>
</feature>
<feature type="transmembrane region" description="Helical" evidence="7">
    <location>
        <begin position="2704"/>
        <end position="2724"/>
    </location>
</feature>
<organism evidence="9 10">
    <name type="scientific">Phytophthora pseudosyringae</name>
    <dbReference type="NCBI Taxonomy" id="221518"/>
    <lineage>
        <taxon>Eukaryota</taxon>
        <taxon>Sar</taxon>
        <taxon>Stramenopiles</taxon>
        <taxon>Oomycota</taxon>
        <taxon>Peronosporomycetes</taxon>
        <taxon>Peronosporales</taxon>
        <taxon>Peronosporaceae</taxon>
        <taxon>Phytophthora</taxon>
    </lineage>
</organism>
<evidence type="ECO:0000256" key="2">
    <source>
        <dbReference type="ARBA" id="ARBA00022448"/>
    </source>
</evidence>
<feature type="compositionally biased region" description="Polar residues" evidence="6">
    <location>
        <begin position="476"/>
        <end position="494"/>
    </location>
</feature>
<feature type="region of interest" description="Disordered" evidence="6">
    <location>
        <begin position="246"/>
        <end position="273"/>
    </location>
</feature>
<dbReference type="GO" id="GO:0140359">
    <property type="term" value="F:ABC-type transporter activity"/>
    <property type="evidence" value="ECO:0007669"/>
    <property type="project" value="InterPro"/>
</dbReference>
<feature type="region of interest" description="Disordered" evidence="6">
    <location>
        <begin position="775"/>
        <end position="1064"/>
    </location>
</feature>
<feature type="transmembrane region" description="Helical" evidence="7">
    <location>
        <begin position="2673"/>
        <end position="2697"/>
    </location>
</feature>
<evidence type="ECO:0000259" key="8">
    <source>
        <dbReference type="PROSITE" id="PS50893"/>
    </source>
</evidence>
<keyword evidence="2" id="KW-0813">Transport</keyword>
<dbReference type="PANTHER" id="PTHR48041">
    <property type="entry name" value="ABC TRANSPORTER G FAMILY MEMBER 28"/>
    <property type="match status" value="1"/>
</dbReference>
<keyword evidence="3 7" id="KW-0812">Transmembrane</keyword>
<dbReference type="Pfam" id="PF19055">
    <property type="entry name" value="ABC2_membrane_7"/>
    <property type="match status" value="1"/>
</dbReference>
<dbReference type="InterPro" id="IPR050352">
    <property type="entry name" value="ABCG_transporters"/>
</dbReference>
<feature type="region of interest" description="Disordered" evidence="6">
    <location>
        <begin position="1458"/>
        <end position="1485"/>
    </location>
</feature>
<evidence type="ECO:0000313" key="10">
    <source>
        <dbReference type="Proteomes" id="UP000694044"/>
    </source>
</evidence>
<comment type="caution">
    <text evidence="9">The sequence shown here is derived from an EMBL/GenBank/DDBJ whole genome shotgun (WGS) entry which is preliminary data.</text>
</comment>
<dbReference type="GO" id="GO:0016020">
    <property type="term" value="C:membrane"/>
    <property type="evidence" value="ECO:0007669"/>
    <property type="project" value="UniProtKB-SubCell"/>
</dbReference>
<feature type="compositionally biased region" description="Low complexity" evidence="6">
    <location>
        <begin position="253"/>
        <end position="271"/>
    </location>
</feature>
<evidence type="ECO:0000256" key="6">
    <source>
        <dbReference type="SAM" id="MobiDB-lite"/>
    </source>
</evidence>
<feature type="domain" description="ABC transporter" evidence="8">
    <location>
        <begin position="1533"/>
        <end position="1780"/>
    </location>
</feature>
<feature type="compositionally biased region" description="Basic and acidic residues" evidence="6">
    <location>
        <begin position="1126"/>
        <end position="1135"/>
    </location>
</feature>
<dbReference type="EMBL" id="JAGDFM010000340">
    <property type="protein sequence ID" value="KAG7379595.1"/>
    <property type="molecule type" value="Genomic_DNA"/>
</dbReference>
<feature type="region of interest" description="Disordered" evidence="6">
    <location>
        <begin position="1"/>
        <end position="48"/>
    </location>
</feature>
<protein>
    <recommendedName>
        <fullName evidence="8">ABC transporter domain-containing protein</fullName>
    </recommendedName>
</protein>
<dbReference type="OrthoDB" id="66620at2759"/>
<feature type="compositionally biased region" description="Basic and acidic residues" evidence="6">
    <location>
        <begin position="143"/>
        <end position="154"/>
    </location>
</feature>
<feature type="compositionally biased region" description="Basic and acidic residues" evidence="6">
    <location>
        <begin position="1400"/>
        <end position="1412"/>
    </location>
</feature>
<feature type="transmembrane region" description="Helical" evidence="7">
    <location>
        <begin position="2021"/>
        <end position="2041"/>
    </location>
</feature>
<accession>A0A8T1VEM2</accession>
<feature type="region of interest" description="Disordered" evidence="6">
    <location>
        <begin position="300"/>
        <end position="326"/>
    </location>
</feature>
<feature type="compositionally biased region" description="Low complexity" evidence="6">
    <location>
        <begin position="308"/>
        <end position="326"/>
    </location>
</feature>